<dbReference type="Pfam" id="PF00072">
    <property type="entry name" value="Response_reg"/>
    <property type="match status" value="1"/>
</dbReference>
<protein>
    <recommendedName>
        <fullName evidence="1">Stage 0 sporulation protein A homolog</fullName>
    </recommendedName>
</protein>
<dbReference type="PROSITE" id="PS50930">
    <property type="entry name" value="HTH_LYTTR"/>
    <property type="match status" value="1"/>
</dbReference>
<dbReference type="GO" id="GO:0003677">
    <property type="term" value="F:DNA binding"/>
    <property type="evidence" value="ECO:0007669"/>
    <property type="project" value="InterPro"/>
</dbReference>
<proteinExistence type="predicted"/>
<feature type="modified residue" description="4-aspartylphosphate" evidence="3">
    <location>
        <position position="57"/>
    </location>
</feature>
<dbReference type="InterPro" id="IPR001789">
    <property type="entry name" value="Sig_transdc_resp-reg_receiver"/>
</dbReference>
<dbReference type="SMART" id="SM00850">
    <property type="entry name" value="LytTR"/>
    <property type="match status" value="1"/>
</dbReference>
<dbReference type="Pfam" id="PF04397">
    <property type="entry name" value="LytTR"/>
    <property type="match status" value="1"/>
</dbReference>
<evidence type="ECO:0000259" key="4">
    <source>
        <dbReference type="PROSITE" id="PS50110"/>
    </source>
</evidence>
<evidence type="ECO:0000259" key="5">
    <source>
        <dbReference type="PROSITE" id="PS50930"/>
    </source>
</evidence>
<dbReference type="InterPro" id="IPR046947">
    <property type="entry name" value="LytR-like"/>
</dbReference>
<evidence type="ECO:0000256" key="2">
    <source>
        <dbReference type="ARBA" id="ARBA00024867"/>
    </source>
</evidence>
<dbReference type="SMART" id="SM00448">
    <property type="entry name" value="REC"/>
    <property type="match status" value="1"/>
</dbReference>
<dbReference type="AlphaFoldDB" id="A0A1I5VH55"/>
<feature type="domain" description="HTH LytTR-type" evidence="5">
    <location>
        <begin position="135"/>
        <end position="233"/>
    </location>
</feature>
<dbReference type="PROSITE" id="PS50110">
    <property type="entry name" value="RESPONSE_REGULATORY"/>
    <property type="match status" value="1"/>
</dbReference>
<evidence type="ECO:0000313" key="7">
    <source>
        <dbReference type="Proteomes" id="UP000182624"/>
    </source>
</evidence>
<dbReference type="PANTHER" id="PTHR37299:SF1">
    <property type="entry name" value="STAGE 0 SPORULATION PROTEIN A HOMOLOG"/>
    <property type="match status" value="1"/>
</dbReference>
<keyword evidence="3" id="KW-0597">Phosphoprotein</keyword>
<feature type="domain" description="Response regulatory" evidence="4">
    <location>
        <begin position="3"/>
        <end position="124"/>
    </location>
</feature>
<dbReference type="PANTHER" id="PTHR37299">
    <property type="entry name" value="TRANSCRIPTIONAL REGULATOR-RELATED"/>
    <property type="match status" value="1"/>
</dbReference>
<dbReference type="RefSeq" id="WP_074888803.1">
    <property type="nucleotide sequence ID" value="NZ_FOXO01000017.1"/>
</dbReference>
<gene>
    <name evidence="6" type="ORF">SAMN04487928_11738</name>
</gene>
<dbReference type="InterPro" id="IPR011006">
    <property type="entry name" value="CheY-like_superfamily"/>
</dbReference>
<dbReference type="InterPro" id="IPR007492">
    <property type="entry name" value="LytTR_DNA-bd_dom"/>
</dbReference>
<accession>A0A1I5VH55</accession>
<sequence length="240" mass="27449">MIKIAVVDDDLNEQQKLSDMFTRLGGEIGIDLSVVTFSDRESFLSGYDKSYAMLCLDIELNTEDDSDNGIELAKKIRQVDSDVIIIFITNLAQMAIKGYEVRAFDFIVKPVNYGDFAMKMRNALGFYQGHRSESFKVQTEHGFVMISSDDLYYIEVNGHYIYYHTTNQVYKQKGTLKEIEVKISELPFKRCNNCYLINLKHVSGVDKDDVIVGGDRLKISRPKKREFLQAIAEYMGGKTL</sequence>
<dbReference type="Gene3D" id="2.40.50.1020">
    <property type="entry name" value="LytTr DNA-binding domain"/>
    <property type="match status" value="1"/>
</dbReference>
<name>A0A1I5VH55_9FIRM</name>
<evidence type="ECO:0000313" key="6">
    <source>
        <dbReference type="EMBL" id="SFQ06793.1"/>
    </source>
</evidence>
<dbReference type="OrthoDB" id="9809318at2"/>
<dbReference type="GO" id="GO:0000156">
    <property type="term" value="F:phosphorelay response regulator activity"/>
    <property type="evidence" value="ECO:0007669"/>
    <property type="project" value="InterPro"/>
</dbReference>
<comment type="function">
    <text evidence="2">May play the central regulatory role in sporulation. It may be an element of the effector pathway responsible for the activation of sporulation genes in response to nutritional stress. Spo0A may act in concert with spo0H (a sigma factor) to control the expression of some genes that are critical to the sporulation process.</text>
</comment>
<evidence type="ECO:0000256" key="1">
    <source>
        <dbReference type="ARBA" id="ARBA00018672"/>
    </source>
</evidence>
<dbReference type="Proteomes" id="UP000182624">
    <property type="component" value="Unassembled WGS sequence"/>
</dbReference>
<dbReference type="EMBL" id="FOXO01000017">
    <property type="protein sequence ID" value="SFQ06793.1"/>
    <property type="molecule type" value="Genomic_DNA"/>
</dbReference>
<dbReference type="SUPFAM" id="SSF52172">
    <property type="entry name" value="CheY-like"/>
    <property type="match status" value="1"/>
</dbReference>
<reference evidence="7" key="1">
    <citation type="submission" date="2016-10" db="EMBL/GenBank/DDBJ databases">
        <authorList>
            <person name="Varghese N."/>
            <person name="Submissions S."/>
        </authorList>
    </citation>
    <scope>NUCLEOTIDE SEQUENCE [LARGE SCALE GENOMIC DNA]</scope>
    <source>
        <strain evidence="7">P18</strain>
    </source>
</reference>
<keyword evidence="7" id="KW-1185">Reference proteome</keyword>
<evidence type="ECO:0000256" key="3">
    <source>
        <dbReference type="PROSITE-ProRule" id="PRU00169"/>
    </source>
</evidence>
<organism evidence="6 7">
    <name type="scientific">Butyrivibrio proteoclasticus</name>
    <dbReference type="NCBI Taxonomy" id="43305"/>
    <lineage>
        <taxon>Bacteria</taxon>
        <taxon>Bacillati</taxon>
        <taxon>Bacillota</taxon>
        <taxon>Clostridia</taxon>
        <taxon>Lachnospirales</taxon>
        <taxon>Lachnospiraceae</taxon>
        <taxon>Butyrivibrio</taxon>
    </lineage>
</organism>
<dbReference type="Gene3D" id="3.40.50.2300">
    <property type="match status" value="1"/>
</dbReference>